<dbReference type="GO" id="GO:0046084">
    <property type="term" value="P:adenine biosynthetic process"/>
    <property type="evidence" value="ECO:0007669"/>
    <property type="project" value="TreeGrafter"/>
</dbReference>
<feature type="compositionally biased region" description="Basic and acidic residues" evidence="12">
    <location>
        <begin position="14"/>
        <end position="23"/>
    </location>
</feature>
<dbReference type="EMBL" id="QOQW01000029">
    <property type="protein sequence ID" value="RCK78017.1"/>
    <property type="molecule type" value="Genomic_DNA"/>
</dbReference>
<dbReference type="InterPro" id="IPR036676">
    <property type="entry name" value="PurM-like_C_sf"/>
</dbReference>
<reference evidence="15 16" key="1">
    <citation type="submission" date="2018-05" db="EMBL/GenBank/DDBJ databases">
        <title>A metagenomic window into the 2 km-deep terrestrial subsurface aquifer revealed taxonomically and functionally diverse microbial community comprising novel uncultured bacterial lineages.</title>
        <authorList>
            <person name="Kadnikov V.V."/>
            <person name="Mardanov A.V."/>
            <person name="Beletsky A.V."/>
            <person name="Banks D."/>
            <person name="Pimenov N.V."/>
            <person name="Frank Y.A."/>
            <person name="Karnachuk O.V."/>
            <person name="Ravin N.V."/>
        </authorList>
    </citation>
    <scope>NUCLEOTIDE SEQUENCE [LARGE SCALE GENOMIC DNA]</scope>
    <source>
        <strain evidence="15">BY5</strain>
    </source>
</reference>
<evidence type="ECO:0000256" key="7">
    <source>
        <dbReference type="ARBA" id="ARBA00022840"/>
    </source>
</evidence>
<feature type="compositionally biased region" description="Low complexity" evidence="12">
    <location>
        <begin position="29"/>
        <end position="55"/>
    </location>
</feature>
<dbReference type="PANTHER" id="PTHR10520:SF12">
    <property type="entry name" value="TRIFUNCTIONAL PURINE BIOSYNTHETIC PROTEIN ADENOSINE-3"/>
    <property type="match status" value="1"/>
</dbReference>
<comment type="caution">
    <text evidence="15">The sequence shown here is derived from an EMBL/GenBank/DDBJ whole genome shotgun (WGS) entry which is preliminary data.</text>
</comment>
<gene>
    <name evidence="15" type="ORF">OZSIB_1926</name>
</gene>
<evidence type="ECO:0000259" key="14">
    <source>
        <dbReference type="Pfam" id="PF02769"/>
    </source>
</evidence>
<evidence type="ECO:0000313" key="15">
    <source>
        <dbReference type="EMBL" id="RCK78017.1"/>
    </source>
</evidence>
<dbReference type="GO" id="GO:0004641">
    <property type="term" value="F:phosphoribosylformylglycinamidine cyclo-ligase activity"/>
    <property type="evidence" value="ECO:0007669"/>
    <property type="project" value="UniProtKB-EC"/>
</dbReference>
<name>A0A367ZJI7_9BACT</name>
<feature type="region of interest" description="Disordered" evidence="12">
    <location>
        <begin position="1"/>
        <end position="58"/>
    </location>
</feature>
<organism evidence="15 16">
    <name type="scientific">Candidatus Ozemobacter sibiricus</name>
    <dbReference type="NCBI Taxonomy" id="2268124"/>
    <lineage>
        <taxon>Bacteria</taxon>
        <taxon>Candidatus Ozemobacteria</taxon>
        <taxon>Candidatus Ozemobacterales</taxon>
        <taxon>Candidatus Ozemobacteraceae</taxon>
        <taxon>Candidatus Ozemobacter</taxon>
    </lineage>
</organism>
<dbReference type="SUPFAM" id="SSF56042">
    <property type="entry name" value="PurM C-terminal domain-like"/>
    <property type="match status" value="1"/>
</dbReference>
<evidence type="ECO:0000256" key="3">
    <source>
        <dbReference type="ARBA" id="ARBA00013047"/>
    </source>
</evidence>
<dbReference type="GO" id="GO:0004637">
    <property type="term" value="F:phosphoribosylamine-glycine ligase activity"/>
    <property type="evidence" value="ECO:0007669"/>
    <property type="project" value="TreeGrafter"/>
</dbReference>
<evidence type="ECO:0000256" key="12">
    <source>
        <dbReference type="SAM" id="MobiDB-lite"/>
    </source>
</evidence>
<dbReference type="PANTHER" id="PTHR10520">
    <property type="entry name" value="TRIFUNCTIONAL PURINE BIOSYNTHETIC PROTEIN ADENOSINE-3-RELATED"/>
    <property type="match status" value="1"/>
</dbReference>
<evidence type="ECO:0000256" key="2">
    <source>
        <dbReference type="ARBA" id="ARBA00010280"/>
    </source>
</evidence>
<dbReference type="Gene3D" id="3.30.1330.10">
    <property type="entry name" value="PurM-like, N-terminal domain"/>
    <property type="match status" value="1"/>
</dbReference>
<comment type="pathway">
    <text evidence="1">Purine metabolism; IMP biosynthesis via de novo pathway; 5-amino-1-(5-phospho-D-ribosyl)imidazole from N(2)-formyl-N(1)-(5-phospho-D-ribosyl)glycinamide: step 2/2.</text>
</comment>
<dbReference type="Proteomes" id="UP000252355">
    <property type="component" value="Unassembled WGS sequence"/>
</dbReference>
<accession>A0A367ZJI7</accession>
<dbReference type="InterPro" id="IPR010918">
    <property type="entry name" value="PurM-like_C_dom"/>
</dbReference>
<dbReference type="SUPFAM" id="SSF55326">
    <property type="entry name" value="PurM N-terminal domain-like"/>
    <property type="match status" value="1"/>
</dbReference>
<evidence type="ECO:0000256" key="9">
    <source>
        <dbReference type="ARBA" id="ARBA00032931"/>
    </source>
</evidence>
<dbReference type="InterPro" id="IPR016188">
    <property type="entry name" value="PurM-like_N"/>
</dbReference>
<evidence type="ECO:0000256" key="6">
    <source>
        <dbReference type="ARBA" id="ARBA00022741"/>
    </source>
</evidence>
<feature type="domain" description="PurM-like C-terminal" evidence="14">
    <location>
        <begin position="231"/>
        <end position="401"/>
    </location>
</feature>
<feature type="domain" description="PurM-like N-terminal" evidence="13">
    <location>
        <begin position="105"/>
        <end position="199"/>
    </location>
</feature>
<keyword evidence="5 15" id="KW-0436">Ligase</keyword>
<evidence type="ECO:0000256" key="10">
    <source>
        <dbReference type="ARBA" id="ARBA00033093"/>
    </source>
</evidence>
<evidence type="ECO:0000256" key="4">
    <source>
        <dbReference type="ARBA" id="ARBA00020367"/>
    </source>
</evidence>
<evidence type="ECO:0000256" key="1">
    <source>
        <dbReference type="ARBA" id="ARBA00004686"/>
    </source>
</evidence>
<dbReference type="GO" id="GO:0005524">
    <property type="term" value="F:ATP binding"/>
    <property type="evidence" value="ECO:0007669"/>
    <property type="project" value="UniProtKB-KW"/>
</dbReference>
<evidence type="ECO:0000256" key="8">
    <source>
        <dbReference type="ARBA" id="ARBA00031908"/>
    </source>
</evidence>
<dbReference type="AlphaFoldDB" id="A0A367ZJI7"/>
<comment type="similarity">
    <text evidence="2">Belongs to the AIR synthase family.</text>
</comment>
<protein>
    <recommendedName>
        <fullName evidence="4">Phosphoribosylformylglycinamidine cyclo-ligase</fullName>
        <ecNumber evidence="3">6.3.3.1</ecNumber>
    </recommendedName>
    <alternativeName>
        <fullName evidence="9">AIR synthase</fullName>
    </alternativeName>
    <alternativeName>
        <fullName evidence="10">AIRS</fullName>
    </alternativeName>
    <alternativeName>
        <fullName evidence="8">Phosphoribosyl-aminoimidazole synthetase</fullName>
    </alternativeName>
</protein>
<dbReference type="GO" id="GO:0006189">
    <property type="term" value="P:'de novo' IMP biosynthetic process"/>
    <property type="evidence" value="ECO:0007669"/>
    <property type="project" value="UniProtKB-UniPathway"/>
</dbReference>
<evidence type="ECO:0000313" key="16">
    <source>
        <dbReference type="Proteomes" id="UP000252355"/>
    </source>
</evidence>
<dbReference type="InterPro" id="IPR036921">
    <property type="entry name" value="PurM-like_N_sf"/>
</dbReference>
<dbReference type="UniPathway" id="UPA00074">
    <property type="reaction ID" value="UER00129"/>
</dbReference>
<evidence type="ECO:0000259" key="13">
    <source>
        <dbReference type="Pfam" id="PF00586"/>
    </source>
</evidence>
<evidence type="ECO:0000256" key="11">
    <source>
        <dbReference type="ARBA" id="ARBA00049057"/>
    </source>
</evidence>
<dbReference type="EC" id="6.3.3.1" evidence="3"/>
<dbReference type="Pfam" id="PF00586">
    <property type="entry name" value="AIRS"/>
    <property type="match status" value="1"/>
</dbReference>
<comment type="catalytic activity">
    <reaction evidence="11">
        <text>2-formamido-N(1)-(5-O-phospho-beta-D-ribosyl)acetamidine + ATP = 5-amino-1-(5-phospho-beta-D-ribosyl)imidazole + ADP + phosphate + H(+)</text>
        <dbReference type="Rhea" id="RHEA:23032"/>
        <dbReference type="ChEBI" id="CHEBI:15378"/>
        <dbReference type="ChEBI" id="CHEBI:30616"/>
        <dbReference type="ChEBI" id="CHEBI:43474"/>
        <dbReference type="ChEBI" id="CHEBI:137981"/>
        <dbReference type="ChEBI" id="CHEBI:147287"/>
        <dbReference type="ChEBI" id="CHEBI:456216"/>
        <dbReference type="EC" id="6.3.3.1"/>
    </reaction>
</comment>
<proteinExistence type="inferred from homology"/>
<dbReference type="Pfam" id="PF02769">
    <property type="entry name" value="AIRS_C"/>
    <property type="match status" value="1"/>
</dbReference>
<sequence>MALKSSSVCASGFDRSDRPDRLDPPPTTSPAVVPGSADVPAAAAGAGQTASQPQGGVAGFDLDGGHRCSRMAYGWAARTFAERRERPGEVALTGTGAFSNVLIFGETRLGITSDGIGSKIEVAERLRRYDTLGYDLMAMVVDDLVALGIEPTNVSNILDVDRLDERVVDELMRGLHDAARAARVAVTGGEIAELGSRIGGYGDGMHFNWCATAVGVLPRGRRPLTGEEIAPGDSIIALYSPGFRSNGFTVARRILEQRLGPRWHEQSAAGADDRGTSRTWGEVMLTPSVIYAPLIIDFLATGLPVHGLAHITGGGVPDNLGRILRVGSNGAILDNLFPVEPAVLQLQEWGGIPDREAYRTWNMNQGMLVIVPPAVEPNALAWFARRGVTARVAGHVVFGPGQVLHSRGREGGLLEYLHTGK</sequence>
<keyword evidence="6" id="KW-0547">Nucleotide-binding</keyword>
<keyword evidence="7" id="KW-0067">ATP-binding</keyword>
<dbReference type="Gene3D" id="3.90.650.10">
    <property type="entry name" value="PurM-like C-terminal domain"/>
    <property type="match status" value="1"/>
</dbReference>
<evidence type="ECO:0000256" key="5">
    <source>
        <dbReference type="ARBA" id="ARBA00022598"/>
    </source>
</evidence>
<dbReference type="InterPro" id="IPR004733">
    <property type="entry name" value="PurM_cligase"/>
</dbReference>
<dbReference type="GO" id="GO:0005829">
    <property type="term" value="C:cytosol"/>
    <property type="evidence" value="ECO:0007669"/>
    <property type="project" value="TreeGrafter"/>
</dbReference>